<feature type="domain" description="HTH cro/C1-type" evidence="2">
    <location>
        <begin position="5"/>
        <end position="59"/>
    </location>
</feature>
<evidence type="ECO:0000256" key="1">
    <source>
        <dbReference type="ARBA" id="ARBA00023125"/>
    </source>
</evidence>
<proteinExistence type="predicted"/>
<dbReference type="RefSeq" id="WP_078665668.1">
    <property type="nucleotide sequence ID" value="NZ_FUXM01000018.1"/>
</dbReference>
<dbReference type="OrthoDB" id="48775at2"/>
<dbReference type="Pfam" id="PF01381">
    <property type="entry name" value="HTH_3"/>
    <property type="match status" value="1"/>
</dbReference>
<dbReference type="PROSITE" id="PS50943">
    <property type="entry name" value="HTH_CROC1"/>
    <property type="match status" value="1"/>
</dbReference>
<protein>
    <submittedName>
        <fullName evidence="3">Putative transcriptional regulator</fullName>
    </submittedName>
</protein>
<dbReference type="Gene3D" id="1.10.260.40">
    <property type="entry name" value="lambda repressor-like DNA-binding domains"/>
    <property type="match status" value="1"/>
</dbReference>
<reference evidence="4" key="1">
    <citation type="submission" date="2017-02" db="EMBL/GenBank/DDBJ databases">
        <authorList>
            <person name="Varghese N."/>
            <person name="Submissions S."/>
        </authorList>
    </citation>
    <scope>NUCLEOTIDE SEQUENCE [LARGE SCALE GENOMIC DNA]</scope>
    <source>
        <strain evidence="4">DSM 16521</strain>
    </source>
</reference>
<keyword evidence="1" id="KW-0238">DNA-binding</keyword>
<dbReference type="GO" id="GO:0003677">
    <property type="term" value="F:DNA binding"/>
    <property type="evidence" value="ECO:0007669"/>
    <property type="project" value="UniProtKB-KW"/>
</dbReference>
<organism evidence="3 4">
    <name type="scientific">Carboxydocella sporoproducens DSM 16521</name>
    <dbReference type="NCBI Taxonomy" id="1121270"/>
    <lineage>
        <taxon>Bacteria</taxon>
        <taxon>Bacillati</taxon>
        <taxon>Bacillota</taxon>
        <taxon>Clostridia</taxon>
        <taxon>Eubacteriales</taxon>
        <taxon>Clostridiales Family XVI. Incertae Sedis</taxon>
        <taxon>Carboxydocella</taxon>
    </lineage>
</organism>
<dbReference type="InterPro" id="IPR001387">
    <property type="entry name" value="Cro/C1-type_HTH"/>
</dbReference>
<dbReference type="AlphaFoldDB" id="A0A1T4QDI0"/>
<accession>A0A1T4QDI0</accession>
<dbReference type="CDD" id="cd00093">
    <property type="entry name" value="HTH_XRE"/>
    <property type="match status" value="1"/>
</dbReference>
<keyword evidence="4" id="KW-1185">Reference proteome</keyword>
<dbReference type="InterPro" id="IPR010982">
    <property type="entry name" value="Lambda_DNA-bd_dom_sf"/>
</dbReference>
<evidence type="ECO:0000313" key="4">
    <source>
        <dbReference type="Proteomes" id="UP000189933"/>
    </source>
</evidence>
<sequence length="75" mass="8364">MRNLIALKRKALGMTQEELASILKISRPYLSDLENGKYNVSGKLMLKIANALGCKVEEIFFDDTVNHAEQKPKAG</sequence>
<gene>
    <name evidence="3" type="ORF">SAMN02745885_01613</name>
</gene>
<dbReference type="Proteomes" id="UP000189933">
    <property type="component" value="Unassembled WGS sequence"/>
</dbReference>
<evidence type="ECO:0000259" key="2">
    <source>
        <dbReference type="PROSITE" id="PS50943"/>
    </source>
</evidence>
<dbReference type="SMART" id="SM00530">
    <property type="entry name" value="HTH_XRE"/>
    <property type="match status" value="1"/>
</dbReference>
<name>A0A1T4QDI0_9FIRM</name>
<dbReference type="EMBL" id="FUXM01000018">
    <property type="protein sequence ID" value="SKA01591.1"/>
    <property type="molecule type" value="Genomic_DNA"/>
</dbReference>
<evidence type="ECO:0000313" key="3">
    <source>
        <dbReference type="EMBL" id="SKA01591.1"/>
    </source>
</evidence>
<dbReference type="PANTHER" id="PTHR46558:SF4">
    <property type="entry name" value="DNA-BIDING PHAGE PROTEIN"/>
    <property type="match status" value="1"/>
</dbReference>
<dbReference type="SUPFAM" id="SSF47413">
    <property type="entry name" value="lambda repressor-like DNA-binding domains"/>
    <property type="match status" value="1"/>
</dbReference>
<dbReference type="PANTHER" id="PTHR46558">
    <property type="entry name" value="TRACRIPTIONAL REGULATORY PROTEIN-RELATED-RELATED"/>
    <property type="match status" value="1"/>
</dbReference>